<dbReference type="EMBL" id="JARKNE010000012">
    <property type="protein sequence ID" value="KAK5775677.1"/>
    <property type="molecule type" value="Genomic_DNA"/>
</dbReference>
<keyword evidence="2" id="KW-1185">Reference proteome</keyword>
<comment type="caution">
    <text evidence="1">The sequence shown here is derived from an EMBL/GenBank/DDBJ whole genome shotgun (WGS) entry which is preliminary data.</text>
</comment>
<protein>
    <submittedName>
        <fullName evidence="1">Uncharacterized protein</fullName>
    </submittedName>
</protein>
<evidence type="ECO:0000313" key="1">
    <source>
        <dbReference type="EMBL" id="KAK5775677.1"/>
    </source>
</evidence>
<evidence type="ECO:0000313" key="2">
    <source>
        <dbReference type="Proteomes" id="UP001358586"/>
    </source>
</evidence>
<gene>
    <name evidence="1" type="ORF">PVK06_043597</name>
</gene>
<name>A0ABR0MNW1_GOSAR</name>
<dbReference type="Proteomes" id="UP001358586">
    <property type="component" value="Chromosome 12"/>
</dbReference>
<sequence>MEVQYLHKNTGIKANPLRMRAPDAGEQISSKDIKMIVDQNNYTKISLYTIRKQLDYIENLVESQPIRKELVKEVTRKSFKEPIFTPYEIPKPFQKSQNDFLTEIQNRLDALESYNSELTALDTPMQAQHSVNILHQSSQSDSD</sequence>
<reference evidence="1 2" key="1">
    <citation type="submission" date="2023-03" db="EMBL/GenBank/DDBJ databases">
        <title>WGS of Gossypium arboreum.</title>
        <authorList>
            <person name="Yu D."/>
        </authorList>
    </citation>
    <scope>NUCLEOTIDE SEQUENCE [LARGE SCALE GENOMIC DNA]</scope>
    <source>
        <tissue evidence="1">Leaf</tissue>
    </source>
</reference>
<proteinExistence type="predicted"/>
<accession>A0ABR0MNW1</accession>
<organism evidence="1 2">
    <name type="scientific">Gossypium arboreum</name>
    <name type="common">Tree cotton</name>
    <name type="synonym">Gossypium nanking</name>
    <dbReference type="NCBI Taxonomy" id="29729"/>
    <lineage>
        <taxon>Eukaryota</taxon>
        <taxon>Viridiplantae</taxon>
        <taxon>Streptophyta</taxon>
        <taxon>Embryophyta</taxon>
        <taxon>Tracheophyta</taxon>
        <taxon>Spermatophyta</taxon>
        <taxon>Magnoliopsida</taxon>
        <taxon>eudicotyledons</taxon>
        <taxon>Gunneridae</taxon>
        <taxon>Pentapetalae</taxon>
        <taxon>rosids</taxon>
        <taxon>malvids</taxon>
        <taxon>Malvales</taxon>
        <taxon>Malvaceae</taxon>
        <taxon>Malvoideae</taxon>
        <taxon>Gossypium</taxon>
    </lineage>
</organism>